<sequence>MRTGDRAFAIVSFFEMLFDLGQGRLTTRGLKISAPRYFMSTSRVRSAHEERSLAVGVGTIMILAIVLLPARRVEPVWWV</sequence>
<dbReference type="Proteomes" id="UP000799536">
    <property type="component" value="Unassembled WGS sequence"/>
</dbReference>
<protein>
    <submittedName>
        <fullName evidence="2">Uncharacterized protein</fullName>
    </submittedName>
</protein>
<evidence type="ECO:0000256" key="1">
    <source>
        <dbReference type="SAM" id="Phobius"/>
    </source>
</evidence>
<dbReference type="EMBL" id="ML994028">
    <property type="protein sequence ID" value="KAF2200309.1"/>
    <property type="molecule type" value="Genomic_DNA"/>
</dbReference>
<keyword evidence="3" id="KW-1185">Reference proteome</keyword>
<comment type="caution">
    <text evidence="2">The sequence shown here is derived from an EMBL/GenBank/DDBJ whole genome shotgun (WGS) entry which is preliminary data.</text>
</comment>
<evidence type="ECO:0000313" key="2">
    <source>
        <dbReference type="EMBL" id="KAF2200309.1"/>
    </source>
</evidence>
<keyword evidence="1" id="KW-0812">Transmembrane</keyword>
<evidence type="ECO:0000313" key="3">
    <source>
        <dbReference type="Proteomes" id="UP000799536"/>
    </source>
</evidence>
<keyword evidence="1" id="KW-0472">Membrane</keyword>
<name>A0A9P4JL86_9PLEO</name>
<organism evidence="2 3">
    <name type="scientific">Delitschia confertaspora ATCC 74209</name>
    <dbReference type="NCBI Taxonomy" id="1513339"/>
    <lineage>
        <taxon>Eukaryota</taxon>
        <taxon>Fungi</taxon>
        <taxon>Dikarya</taxon>
        <taxon>Ascomycota</taxon>
        <taxon>Pezizomycotina</taxon>
        <taxon>Dothideomycetes</taxon>
        <taxon>Pleosporomycetidae</taxon>
        <taxon>Pleosporales</taxon>
        <taxon>Delitschiaceae</taxon>
        <taxon>Delitschia</taxon>
    </lineage>
</organism>
<keyword evidence="1" id="KW-1133">Transmembrane helix</keyword>
<reference evidence="2" key="1">
    <citation type="journal article" date="2020" name="Stud. Mycol.">
        <title>101 Dothideomycetes genomes: a test case for predicting lifestyles and emergence of pathogens.</title>
        <authorList>
            <person name="Haridas S."/>
            <person name="Albert R."/>
            <person name="Binder M."/>
            <person name="Bloem J."/>
            <person name="Labutti K."/>
            <person name="Salamov A."/>
            <person name="Andreopoulos B."/>
            <person name="Baker S."/>
            <person name="Barry K."/>
            <person name="Bills G."/>
            <person name="Bluhm B."/>
            <person name="Cannon C."/>
            <person name="Castanera R."/>
            <person name="Culley D."/>
            <person name="Daum C."/>
            <person name="Ezra D."/>
            <person name="Gonzalez J."/>
            <person name="Henrissat B."/>
            <person name="Kuo A."/>
            <person name="Liang C."/>
            <person name="Lipzen A."/>
            <person name="Lutzoni F."/>
            <person name="Magnuson J."/>
            <person name="Mondo S."/>
            <person name="Nolan M."/>
            <person name="Ohm R."/>
            <person name="Pangilinan J."/>
            <person name="Park H.-J."/>
            <person name="Ramirez L."/>
            <person name="Alfaro M."/>
            <person name="Sun H."/>
            <person name="Tritt A."/>
            <person name="Yoshinaga Y."/>
            <person name="Zwiers L.-H."/>
            <person name="Turgeon B."/>
            <person name="Goodwin S."/>
            <person name="Spatafora J."/>
            <person name="Crous P."/>
            <person name="Grigoriev I."/>
        </authorList>
    </citation>
    <scope>NUCLEOTIDE SEQUENCE</scope>
    <source>
        <strain evidence="2">ATCC 74209</strain>
    </source>
</reference>
<accession>A0A9P4JL86</accession>
<dbReference type="AlphaFoldDB" id="A0A9P4JL86"/>
<feature type="transmembrane region" description="Helical" evidence="1">
    <location>
        <begin position="52"/>
        <end position="70"/>
    </location>
</feature>
<gene>
    <name evidence="2" type="ORF">GQ43DRAFT_79135</name>
</gene>
<proteinExistence type="predicted"/>